<dbReference type="PANTHER" id="PTHR30531:SF12">
    <property type="entry name" value="FLAGELLAR BIOSYNTHETIC PROTEIN FLHB"/>
    <property type="match status" value="1"/>
</dbReference>
<keyword evidence="3" id="KW-0812">Transmembrane</keyword>
<keyword evidence="5" id="KW-1185">Reference proteome</keyword>
<evidence type="ECO:0000256" key="2">
    <source>
        <dbReference type="SAM" id="MobiDB-lite"/>
    </source>
</evidence>
<feature type="transmembrane region" description="Helical" evidence="3">
    <location>
        <begin position="146"/>
        <end position="166"/>
    </location>
</feature>
<protein>
    <submittedName>
        <fullName evidence="4">Flagellar type III secretion system protein FlhB</fullName>
    </submittedName>
</protein>
<gene>
    <name evidence="4" type="ORF">M8A51_07655</name>
</gene>
<dbReference type="SUPFAM" id="SSF160544">
    <property type="entry name" value="EscU C-terminal domain-like"/>
    <property type="match status" value="1"/>
</dbReference>
<reference evidence="4" key="1">
    <citation type="submission" date="2022-05" db="EMBL/GenBank/DDBJ databases">
        <title>Schlegelella sp. nov., isolated from mangrove soil.</title>
        <authorList>
            <person name="Liu Y."/>
            <person name="Ge X."/>
            <person name="Liu W."/>
        </authorList>
    </citation>
    <scope>NUCLEOTIDE SEQUENCE</scope>
    <source>
        <strain evidence="4">S2-27</strain>
    </source>
</reference>
<name>A0ABT0YKZ8_9BURK</name>
<dbReference type="InterPro" id="IPR029025">
    <property type="entry name" value="T3SS_substrate_exporter_C"/>
</dbReference>
<evidence type="ECO:0000256" key="3">
    <source>
        <dbReference type="SAM" id="Phobius"/>
    </source>
</evidence>
<dbReference type="EMBL" id="JAMKFE010000004">
    <property type="protein sequence ID" value="MCM5679404.1"/>
    <property type="molecule type" value="Genomic_DNA"/>
</dbReference>
<sequence length="384" mass="41503">MADQDQQDRNLPASERKIRKAREDGQVARSRHLGHFLIVGAGLAALAIGAPWLAGWLQDLLSNELSFRAADLASPAQMTERLGAAASKFLVVTVPLGAVMAAGVVAANIASGGWNWTLKPLAPKFSKLDPISGLGRVVSKEQILEALKASSFAVAIGTVGGLYLYTHLDAFQLALGMALPTAIAEMGQVMLKGLALMLLILALSAVVDVPLQRHLLAKRLKMSHQEAKQEHKELEGNQEVKVKMKARMREMVKRRMMAEVPRADLVVMNPTHYAVALKYDEATMGAPRLVAKGADLIAMQIRDLAKEHKVPVLQAPMLARALYAHADIDREIPMALYGAVAQVLAYVYQLRAAMGGRAPMPGALPELNVPVEMDPHHGKTPEEA</sequence>
<comment type="similarity">
    <text evidence="1">Belongs to the type III secretion exporter family.</text>
</comment>
<keyword evidence="3" id="KW-0472">Membrane</keyword>
<accession>A0ABT0YKZ8</accession>
<keyword evidence="4" id="KW-0966">Cell projection</keyword>
<organism evidence="4 5">
    <name type="scientific">Caldimonas mangrovi</name>
    <dbReference type="NCBI Taxonomy" id="2944811"/>
    <lineage>
        <taxon>Bacteria</taxon>
        <taxon>Pseudomonadati</taxon>
        <taxon>Pseudomonadota</taxon>
        <taxon>Betaproteobacteria</taxon>
        <taxon>Burkholderiales</taxon>
        <taxon>Sphaerotilaceae</taxon>
        <taxon>Caldimonas</taxon>
    </lineage>
</organism>
<comment type="caution">
    <text evidence="4">The sequence shown here is derived from an EMBL/GenBank/DDBJ whole genome shotgun (WGS) entry which is preliminary data.</text>
</comment>
<dbReference type="PANTHER" id="PTHR30531">
    <property type="entry name" value="FLAGELLAR BIOSYNTHETIC PROTEIN FLHB"/>
    <property type="match status" value="1"/>
</dbReference>
<keyword evidence="3" id="KW-1133">Transmembrane helix</keyword>
<evidence type="ECO:0000313" key="4">
    <source>
        <dbReference type="EMBL" id="MCM5679404.1"/>
    </source>
</evidence>
<dbReference type="Gene3D" id="3.40.1690.10">
    <property type="entry name" value="secretion proteins EscU"/>
    <property type="match status" value="1"/>
</dbReference>
<feature type="region of interest" description="Disordered" evidence="2">
    <location>
        <begin position="1"/>
        <end position="24"/>
    </location>
</feature>
<feature type="transmembrane region" description="Helical" evidence="3">
    <location>
        <begin position="186"/>
        <end position="211"/>
    </location>
</feature>
<dbReference type="RefSeq" id="WP_251777615.1">
    <property type="nucleotide sequence ID" value="NZ_JAMKFE010000004.1"/>
</dbReference>
<keyword evidence="4" id="KW-0969">Cilium</keyword>
<dbReference type="Pfam" id="PF01312">
    <property type="entry name" value="Bac_export_2"/>
    <property type="match status" value="1"/>
</dbReference>
<feature type="transmembrane region" description="Helical" evidence="3">
    <location>
        <begin position="89"/>
        <end position="110"/>
    </location>
</feature>
<dbReference type="InterPro" id="IPR006135">
    <property type="entry name" value="T3SS_substrate_exporter"/>
</dbReference>
<keyword evidence="4" id="KW-0282">Flagellum</keyword>
<dbReference type="PRINTS" id="PR00950">
    <property type="entry name" value="TYPE3IMSPROT"/>
</dbReference>
<feature type="transmembrane region" description="Helical" evidence="3">
    <location>
        <begin position="36"/>
        <end position="57"/>
    </location>
</feature>
<evidence type="ECO:0000256" key="1">
    <source>
        <dbReference type="ARBA" id="ARBA00010690"/>
    </source>
</evidence>
<evidence type="ECO:0000313" key="5">
    <source>
        <dbReference type="Proteomes" id="UP001165541"/>
    </source>
</evidence>
<proteinExistence type="inferred from homology"/>
<dbReference type="Proteomes" id="UP001165541">
    <property type="component" value="Unassembled WGS sequence"/>
</dbReference>